<evidence type="ECO:0000259" key="2">
    <source>
        <dbReference type="Pfam" id="PF24803"/>
    </source>
</evidence>
<keyword evidence="1" id="KW-1133">Transmembrane helix</keyword>
<evidence type="ECO:0000313" key="4">
    <source>
        <dbReference type="Proteomes" id="UP000799777"/>
    </source>
</evidence>
<keyword evidence="4" id="KW-1185">Reference proteome</keyword>
<feature type="transmembrane region" description="Helical" evidence="1">
    <location>
        <begin position="125"/>
        <end position="144"/>
    </location>
</feature>
<feature type="transmembrane region" description="Helical" evidence="1">
    <location>
        <begin position="85"/>
        <end position="105"/>
    </location>
</feature>
<dbReference type="AlphaFoldDB" id="A0A9P4LJV1"/>
<dbReference type="InterPro" id="IPR056121">
    <property type="entry name" value="DUF7704"/>
</dbReference>
<keyword evidence="1" id="KW-0812">Transmembrane</keyword>
<name>A0A9P4LJV1_9PLEO</name>
<sequence>MSNTSIHPFYHFYFTTFDPTTLLLTVLSCIFTPKSLLDLIVPTPARPLPPLEAALVYQTAGLYGFMGIMFAVLLRSTNDIKVWRIVEGATLAVDVSLLGVLLVVLDMQGRLGLGEWRASEIVNAGFVVWCVILRASFLMGVGVGEDKGDGSEWKKVV</sequence>
<reference evidence="3" key="1">
    <citation type="journal article" date="2020" name="Stud. Mycol.">
        <title>101 Dothideomycetes genomes: a test case for predicting lifestyles and emergence of pathogens.</title>
        <authorList>
            <person name="Haridas S."/>
            <person name="Albert R."/>
            <person name="Binder M."/>
            <person name="Bloem J."/>
            <person name="Labutti K."/>
            <person name="Salamov A."/>
            <person name="Andreopoulos B."/>
            <person name="Baker S."/>
            <person name="Barry K."/>
            <person name="Bills G."/>
            <person name="Bluhm B."/>
            <person name="Cannon C."/>
            <person name="Castanera R."/>
            <person name="Culley D."/>
            <person name="Daum C."/>
            <person name="Ezra D."/>
            <person name="Gonzalez J."/>
            <person name="Henrissat B."/>
            <person name="Kuo A."/>
            <person name="Liang C."/>
            <person name="Lipzen A."/>
            <person name="Lutzoni F."/>
            <person name="Magnuson J."/>
            <person name="Mondo S."/>
            <person name="Nolan M."/>
            <person name="Ohm R."/>
            <person name="Pangilinan J."/>
            <person name="Park H.-J."/>
            <person name="Ramirez L."/>
            <person name="Alfaro M."/>
            <person name="Sun H."/>
            <person name="Tritt A."/>
            <person name="Yoshinaga Y."/>
            <person name="Zwiers L.-H."/>
            <person name="Turgeon B."/>
            <person name="Goodwin S."/>
            <person name="Spatafora J."/>
            <person name="Crous P."/>
            <person name="Grigoriev I."/>
        </authorList>
    </citation>
    <scope>NUCLEOTIDE SEQUENCE</scope>
    <source>
        <strain evidence="3">CBS 110217</strain>
    </source>
</reference>
<evidence type="ECO:0000256" key="1">
    <source>
        <dbReference type="SAM" id="Phobius"/>
    </source>
</evidence>
<dbReference type="PANTHER" id="PTHR37019">
    <property type="entry name" value="CHROMOSOME 1, WHOLE GENOME SHOTGUN SEQUENCE"/>
    <property type="match status" value="1"/>
</dbReference>
<feature type="domain" description="DUF7704" evidence="2">
    <location>
        <begin position="4"/>
        <end position="141"/>
    </location>
</feature>
<dbReference type="PANTHER" id="PTHR37019:SF1">
    <property type="entry name" value="EXPERA DOMAIN-CONTAINING PROTEIN"/>
    <property type="match status" value="1"/>
</dbReference>
<dbReference type="OrthoDB" id="5313995at2759"/>
<feature type="transmembrane region" description="Helical" evidence="1">
    <location>
        <begin position="53"/>
        <end position="73"/>
    </location>
</feature>
<comment type="caution">
    <text evidence="3">The sequence shown here is derived from an EMBL/GenBank/DDBJ whole genome shotgun (WGS) entry which is preliminary data.</text>
</comment>
<dbReference type="Pfam" id="PF24803">
    <property type="entry name" value="DUF7704"/>
    <property type="match status" value="1"/>
</dbReference>
<dbReference type="Proteomes" id="UP000799777">
    <property type="component" value="Unassembled WGS sequence"/>
</dbReference>
<feature type="transmembrane region" description="Helical" evidence="1">
    <location>
        <begin position="12"/>
        <end position="33"/>
    </location>
</feature>
<keyword evidence="1" id="KW-0472">Membrane</keyword>
<protein>
    <recommendedName>
        <fullName evidence="2">DUF7704 domain-containing protein</fullName>
    </recommendedName>
</protein>
<gene>
    <name evidence="3" type="ORF">EK21DRAFT_89697</name>
</gene>
<organism evidence="3 4">
    <name type="scientific">Setomelanomma holmii</name>
    <dbReference type="NCBI Taxonomy" id="210430"/>
    <lineage>
        <taxon>Eukaryota</taxon>
        <taxon>Fungi</taxon>
        <taxon>Dikarya</taxon>
        <taxon>Ascomycota</taxon>
        <taxon>Pezizomycotina</taxon>
        <taxon>Dothideomycetes</taxon>
        <taxon>Pleosporomycetidae</taxon>
        <taxon>Pleosporales</taxon>
        <taxon>Pleosporineae</taxon>
        <taxon>Phaeosphaeriaceae</taxon>
        <taxon>Setomelanomma</taxon>
    </lineage>
</organism>
<dbReference type="EMBL" id="ML978199">
    <property type="protein sequence ID" value="KAF2029611.1"/>
    <property type="molecule type" value="Genomic_DNA"/>
</dbReference>
<accession>A0A9P4LJV1</accession>
<proteinExistence type="predicted"/>
<evidence type="ECO:0000313" key="3">
    <source>
        <dbReference type="EMBL" id="KAF2029611.1"/>
    </source>
</evidence>